<feature type="domain" description="SMODS and SLOG-associating 2TM effector" evidence="2">
    <location>
        <begin position="164"/>
        <end position="290"/>
    </location>
</feature>
<dbReference type="AlphaFoldDB" id="A0A940M6M1"/>
<gene>
    <name evidence="3" type="ORF">JFN87_06455</name>
</gene>
<dbReference type="Pfam" id="PF18181">
    <property type="entry name" value="SLATT_1"/>
    <property type="match status" value="1"/>
</dbReference>
<sequence>MQTAGAAHFAVDSWAQQAGWSKAADRQKRAIGRVRAWALLCGVLAAVSGAGAAQLGSGHPNAARWAAFAAAVAAGAVPLLNRQVGRTQVQDWTRLRSISEAYKTEIYRFLAGVGPYRSTADAPALLQRTVDGIRAEAADLLPHIAGMTLDPSRPLPAVSDVDSYVQVRLRGQITGYYRPRAARMHRRLRAVRRAELGLGALGVLLAAGSGAFHVEQLAAWVAAVSTVAAALVAYATAAKYEYQELEFLRTAAELERLLCEWDVSADHGPAAQDTLVSRCEHVISVLNDTWMVKWTSEA</sequence>
<comment type="caution">
    <text evidence="3">The sequence shown here is derived from an EMBL/GenBank/DDBJ whole genome shotgun (WGS) entry which is preliminary data.</text>
</comment>
<feature type="transmembrane region" description="Helical" evidence="1">
    <location>
        <begin position="36"/>
        <end position="56"/>
    </location>
</feature>
<feature type="transmembrane region" description="Helical" evidence="1">
    <location>
        <begin position="62"/>
        <end position="80"/>
    </location>
</feature>
<dbReference type="Proteomes" id="UP000670475">
    <property type="component" value="Unassembled WGS sequence"/>
</dbReference>
<dbReference type="NCBIfam" id="NF033634">
    <property type="entry name" value="SLATT_1"/>
    <property type="match status" value="1"/>
</dbReference>
<evidence type="ECO:0000256" key="1">
    <source>
        <dbReference type="SAM" id="Phobius"/>
    </source>
</evidence>
<feature type="transmembrane region" description="Helical" evidence="1">
    <location>
        <begin position="194"/>
        <end position="212"/>
    </location>
</feature>
<evidence type="ECO:0000259" key="2">
    <source>
        <dbReference type="Pfam" id="PF18181"/>
    </source>
</evidence>
<evidence type="ECO:0000313" key="3">
    <source>
        <dbReference type="EMBL" id="MBP0457140.1"/>
    </source>
</evidence>
<keyword evidence="1" id="KW-0812">Transmembrane</keyword>
<keyword evidence="4" id="KW-1185">Reference proteome</keyword>
<proteinExistence type="predicted"/>
<feature type="transmembrane region" description="Helical" evidence="1">
    <location>
        <begin position="218"/>
        <end position="237"/>
    </location>
</feature>
<name>A0A940M6M1_9ACTN</name>
<dbReference type="EMBL" id="JAGIQL010000016">
    <property type="protein sequence ID" value="MBP0457140.1"/>
    <property type="molecule type" value="Genomic_DNA"/>
</dbReference>
<keyword evidence="1" id="KW-0472">Membrane</keyword>
<accession>A0A940M6M1</accession>
<organism evidence="3 4">
    <name type="scientific">Streptomyces montanisoli</name>
    <dbReference type="NCBI Taxonomy" id="2798581"/>
    <lineage>
        <taxon>Bacteria</taxon>
        <taxon>Bacillati</taxon>
        <taxon>Actinomycetota</taxon>
        <taxon>Actinomycetes</taxon>
        <taxon>Kitasatosporales</taxon>
        <taxon>Streptomycetaceae</taxon>
        <taxon>Streptomyces</taxon>
    </lineage>
</organism>
<dbReference type="InterPro" id="IPR025325">
    <property type="entry name" value="DUF4231"/>
</dbReference>
<dbReference type="Pfam" id="PF14015">
    <property type="entry name" value="DUF4231"/>
    <property type="match status" value="1"/>
</dbReference>
<dbReference type="InterPro" id="IPR040884">
    <property type="entry name" value="SLATT_1"/>
</dbReference>
<evidence type="ECO:0000313" key="4">
    <source>
        <dbReference type="Proteomes" id="UP000670475"/>
    </source>
</evidence>
<keyword evidence="1" id="KW-1133">Transmembrane helix</keyword>
<dbReference type="RefSeq" id="WP_209338918.1">
    <property type="nucleotide sequence ID" value="NZ_JAGIQL010000016.1"/>
</dbReference>
<reference evidence="3" key="1">
    <citation type="submission" date="2021-03" db="EMBL/GenBank/DDBJ databases">
        <title>Whole genome sequence of Streptomyces bomunensis MMS17-BM035.</title>
        <authorList>
            <person name="Lee J.H."/>
        </authorList>
    </citation>
    <scope>NUCLEOTIDE SEQUENCE</scope>
    <source>
        <strain evidence="3">MMS17-BM035</strain>
    </source>
</reference>
<protein>
    <submittedName>
        <fullName evidence="3">DUF4231 domain-containing protein</fullName>
    </submittedName>
</protein>